<dbReference type="Proteomes" id="UP001501343">
    <property type="component" value="Unassembled WGS sequence"/>
</dbReference>
<organism evidence="1 2">
    <name type="scientific">Microbacterium aoyamense</name>
    <dbReference type="NCBI Taxonomy" id="344166"/>
    <lineage>
        <taxon>Bacteria</taxon>
        <taxon>Bacillati</taxon>
        <taxon>Actinomycetota</taxon>
        <taxon>Actinomycetes</taxon>
        <taxon>Micrococcales</taxon>
        <taxon>Microbacteriaceae</taxon>
        <taxon>Microbacterium</taxon>
    </lineage>
</organism>
<reference evidence="2" key="1">
    <citation type="journal article" date="2019" name="Int. J. Syst. Evol. Microbiol.">
        <title>The Global Catalogue of Microorganisms (GCM) 10K type strain sequencing project: providing services to taxonomists for standard genome sequencing and annotation.</title>
        <authorList>
            <consortium name="The Broad Institute Genomics Platform"/>
            <consortium name="The Broad Institute Genome Sequencing Center for Infectious Disease"/>
            <person name="Wu L."/>
            <person name="Ma J."/>
        </authorList>
    </citation>
    <scope>NUCLEOTIDE SEQUENCE [LARGE SCALE GENOMIC DNA]</scope>
    <source>
        <strain evidence="2">JCM 14900</strain>
    </source>
</reference>
<protein>
    <recommendedName>
        <fullName evidence="3">DUF222 domain-containing protein</fullName>
    </recommendedName>
</protein>
<evidence type="ECO:0008006" key="3">
    <source>
        <dbReference type="Google" id="ProtNLM"/>
    </source>
</evidence>
<dbReference type="EMBL" id="BAAAOF010000004">
    <property type="protein sequence ID" value="GAA1929666.1"/>
    <property type="molecule type" value="Genomic_DNA"/>
</dbReference>
<proteinExistence type="predicted"/>
<gene>
    <name evidence="1" type="ORF">GCM10009775_22150</name>
</gene>
<evidence type="ECO:0000313" key="1">
    <source>
        <dbReference type="EMBL" id="GAA1929666.1"/>
    </source>
</evidence>
<comment type="caution">
    <text evidence="1">The sequence shown here is derived from an EMBL/GenBank/DDBJ whole genome shotgun (WGS) entry which is preliminary data.</text>
</comment>
<dbReference type="RefSeq" id="WP_248148399.1">
    <property type="nucleotide sequence ID" value="NZ_BAAAOF010000004.1"/>
</dbReference>
<evidence type="ECO:0000313" key="2">
    <source>
        <dbReference type="Proteomes" id="UP001501343"/>
    </source>
</evidence>
<sequence>MSVERAYDLAERMRQLGAEDPEEWAESELTEDIAQEARWLVIRRVREAVTWTNDNVRNLPEVAQLLDAGTDARLVLGAMREVAREAAFAVLDVIDEGADPDAPEDAPGWVVMETRFGDDGEVTFSGRDVGGLHESLGFPNSDGIYQS</sequence>
<keyword evidence="2" id="KW-1185">Reference proteome</keyword>
<accession>A0ABP5B3S4</accession>
<name>A0ABP5B3S4_9MICO</name>